<feature type="transmembrane region" description="Helical" evidence="10">
    <location>
        <begin position="312"/>
        <end position="333"/>
    </location>
</feature>
<accession>A0AA39GUM7</accession>
<name>A0AA39GUM7_9BILA</name>
<evidence type="ECO:0000256" key="2">
    <source>
        <dbReference type="ARBA" id="ARBA00004922"/>
    </source>
</evidence>
<evidence type="ECO:0000256" key="1">
    <source>
        <dbReference type="ARBA" id="ARBA00004477"/>
    </source>
</evidence>
<dbReference type="GO" id="GO:0042281">
    <property type="term" value="F:dolichyl pyrophosphate Man9GlcNAc2 alpha-1,3-glucosyltransferase activity"/>
    <property type="evidence" value="ECO:0007669"/>
    <property type="project" value="TreeGrafter"/>
</dbReference>
<feature type="transmembrane region" description="Helical" evidence="10">
    <location>
        <begin position="212"/>
        <end position="230"/>
    </location>
</feature>
<proteinExistence type="inferred from homology"/>
<comment type="similarity">
    <text evidence="3 10">Belongs to the ALG6/ALG8 glucosyltransferase family.</text>
</comment>
<dbReference type="GO" id="GO:0005789">
    <property type="term" value="C:endoplasmic reticulum membrane"/>
    <property type="evidence" value="ECO:0007669"/>
    <property type="project" value="UniProtKB-SubCell"/>
</dbReference>
<evidence type="ECO:0000313" key="12">
    <source>
        <dbReference type="EMBL" id="KAK0393416.1"/>
    </source>
</evidence>
<organism evidence="12 13">
    <name type="scientific">Steinernema hermaphroditum</name>
    <dbReference type="NCBI Taxonomy" id="289476"/>
    <lineage>
        <taxon>Eukaryota</taxon>
        <taxon>Metazoa</taxon>
        <taxon>Ecdysozoa</taxon>
        <taxon>Nematoda</taxon>
        <taxon>Chromadorea</taxon>
        <taxon>Rhabditida</taxon>
        <taxon>Tylenchina</taxon>
        <taxon>Panagrolaimomorpha</taxon>
        <taxon>Strongyloidoidea</taxon>
        <taxon>Steinernematidae</taxon>
        <taxon>Steinernema</taxon>
    </lineage>
</organism>
<evidence type="ECO:0000256" key="8">
    <source>
        <dbReference type="ARBA" id="ARBA00022989"/>
    </source>
</evidence>
<keyword evidence="5 10" id="KW-0808">Transferase</keyword>
<evidence type="ECO:0000313" key="13">
    <source>
        <dbReference type="Proteomes" id="UP001175271"/>
    </source>
</evidence>
<comment type="caution">
    <text evidence="12">The sequence shown here is derived from an EMBL/GenBank/DDBJ whole genome shotgun (WGS) entry which is preliminary data.</text>
</comment>
<dbReference type="EMBL" id="JAUCMV010000005">
    <property type="protein sequence ID" value="KAK0393416.1"/>
    <property type="molecule type" value="Genomic_DNA"/>
</dbReference>
<dbReference type="Proteomes" id="UP001175271">
    <property type="component" value="Unassembled WGS sequence"/>
</dbReference>
<dbReference type="InterPro" id="IPR004856">
    <property type="entry name" value="Glyco_trans_ALG6/ALG8"/>
</dbReference>
<keyword evidence="4 10" id="KW-0328">Glycosyltransferase</keyword>
<feature type="compositionally biased region" description="Basic and acidic residues" evidence="11">
    <location>
        <begin position="492"/>
        <end position="516"/>
    </location>
</feature>
<keyword evidence="8 10" id="KW-1133">Transmembrane helix</keyword>
<keyword evidence="7 10" id="KW-0256">Endoplasmic reticulum</keyword>
<sequence>MVVCFFMDALKIMTRTGDSCTEHKWLILLLSIVVQASISLSGYSGFNMPPKFGDFEAQRHWMEITTNLPISEWYVNSTNNDLNYWGLDYPPLTAYHSFIVGKISEMIHPEWTALHTSRGITNDYHKLFMRMSVMVTFVALYIPALWLLLKNAKSEVLLAALLYPGLMLIDNGHFQYNHISLGLFLWAVYFFFKNKPAYGSVAFVLALSFKQMELYHAIPIFAYLLGRSLFYGPLTLRPIKSIIYHLAKLGICVIITFAVVWAPFVYSKDGPLQVLGRIFPFYRGLFEDKVANFWCCSSVVFKFKDLLTIHQLLRASTGLVLLSVIPTFFTLLLNPSKTCFLMGLLNSSLSFFLFSFQVHEKSILLAAIPALLLLQEERLLMTTLLSVTNISLFPLLLKDGVVSALPYSIAYHCVFQNNVSIKSLLSNFSFAAGCLLCVAEMIVPPPAHLPFLFPLLNAIYSFAHFILLKLYLDYKMTSSLVNIFRGTNTKKDRTEQLSRKAKTEMEKRNAKTKDGESTGIRQRTRR</sequence>
<reference evidence="12" key="1">
    <citation type="submission" date="2023-06" db="EMBL/GenBank/DDBJ databases">
        <title>Genomic analysis of the entomopathogenic nematode Steinernema hermaphroditum.</title>
        <authorList>
            <person name="Schwarz E.M."/>
            <person name="Heppert J.K."/>
            <person name="Baniya A."/>
            <person name="Schwartz H.T."/>
            <person name="Tan C.-H."/>
            <person name="Antoshechkin I."/>
            <person name="Sternberg P.W."/>
            <person name="Goodrich-Blair H."/>
            <person name="Dillman A.R."/>
        </authorList>
    </citation>
    <scope>NUCLEOTIDE SEQUENCE</scope>
    <source>
        <strain evidence="12">PS9179</strain>
        <tissue evidence="12">Whole animal</tissue>
    </source>
</reference>
<comment type="subcellular location">
    <subcellularLocation>
        <location evidence="1 10">Endoplasmic reticulum membrane</location>
        <topology evidence="1 10">Multi-pass membrane protein</topology>
    </subcellularLocation>
</comment>
<comment type="pathway">
    <text evidence="2 10">Protein modification; protein glycosylation.</text>
</comment>
<gene>
    <name evidence="12" type="ORF">QR680_000201</name>
</gene>
<evidence type="ECO:0000256" key="9">
    <source>
        <dbReference type="ARBA" id="ARBA00023136"/>
    </source>
</evidence>
<feature type="region of interest" description="Disordered" evidence="11">
    <location>
        <begin position="492"/>
        <end position="526"/>
    </location>
</feature>
<keyword evidence="13" id="KW-1185">Reference proteome</keyword>
<dbReference type="EC" id="2.4.1.-" evidence="10"/>
<evidence type="ECO:0000256" key="7">
    <source>
        <dbReference type="ARBA" id="ARBA00022824"/>
    </source>
</evidence>
<evidence type="ECO:0000256" key="5">
    <source>
        <dbReference type="ARBA" id="ARBA00022679"/>
    </source>
</evidence>
<feature type="transmembrane region" description="Helical" evidence="10">
    <location>
        <begin position="449"/>
        <end position="472"/>
    </location>
</feature>
<dbReference type="Pfam" id="PF03155">
    <property type="entry name" value="Alg6_Alg8"/>
    <property type="match status" value="1"/>
</dbReference>
<evidence type="ECO:0000256" key="11">
    <source>
        <dbReference type="SAM" id="MobiDB-lite"/>
    </source>
</evidence>
<evidence type="ECO:0000256" key="6">
    <source>
        <dbReference type="ARBA" id="ARBA00022692"/>
    </source>
</evidence>
<protein>
    <recommendedName>
        <fullName evidence="10">Alpha-1,3-glucosyltransferase</fullName>
        <ecNumber evidence="10">2.4.1.-</ecNumber>
    </recommendedName>
</protein>
<keyword evidence="6 10" id="KW-0812">Transmembrane</keyword>
<feature type="transmembrane region" description="Helical" evidence="10">
    <location>
        <begin position="25"/>
        <end position="46"/>
    </location>
</feature>
<feature type="transmembrane region" description="Helical" evidence="10">
    <location>
        <begin position="127"/>
        <end position="146"/>
    </location>
</feature>
<evidence type="ECO:0000256" key="3">
    <source>
        <dbReference type="ARBA" id="ARBA00008715"/>
    </source>
</evidence>
<dbReference type="PANTHER" id="PTHR12413:SF1">
    <property type="entry name" value="DOLICHYL PYROPHOSPHATE MAN9GLCNAC2 ALPHA-1,3-GLUCOSYLTRANSFERASE"/>
    <property type="match status" value="1"/>
</dbReference>
<feature type="transmembrane region" description="Helical" evidence="10">
    <location>
        <begin position="242"/>
        <end position="266"/>
    </location>
</feature>
<dbReference type="PANTHER" id="PTHR12413">
    <property type="entry name" value="DOLICHYL GLYCOSYLTRANSFERASE"/>
    <property type="match status" value="1"/>
</dbReference>
<evidence type="ECO:0000256" key="4">
    <source>
        <dbReference type="ARBA" id="ARBA00022676"/>
    </source>
</evidence>
<keyword evidence="9 10" id="KW-0472">Membrane</keyword>
<feature type="transmembrane region" description="Helical" evidence="10">
    <location>
        <begin position="176"/>
        <end position="192"/>
    </location>
</feature>
<dbReference type="AlphaFoldDB" id="A0AA39GUM7"/>
<evidence type="ECO:0000256" key="10">
    <source>
        <dbReference type="RuleBase" id="RU363110"/>
    </source>
</evidence>
<feature type="transmembrane region" description="Helical" evidence="10">
    <location>
        <begin position="424"/>
        <end position="443"/>
    </location>
</feature>